<dbReference type="GO" id="GO:0000978">
    <property type="term" value="F:RNA polymerase II cis-regulatory region sequence-specific DNA binding"/>
    <property type="evidence" value="ECO:0007669"/>
    <property type="project" value="TreeGrafter"/>
</dbReference>
<dbReference type="KEGG" id="aplc:110983134"/>
<evidence type="ECO:0000256" key="9">
    <source>
        <dbReference type="ARBA" id="ARBA00077088"/>
    </source>
</evidence>
<gene>
    <name evidence="13" type="primary">LOC110983134</name>
</gene>
<dbReference type="InterPro" id="IPR003150">
    <property type="entry name" value="DNA-bd_RFX"/>
</dbReference>
<keyword evidence="5" id="KW-0238">DNA-binding</keyword>
<dbReference type="Pfam" id="PF02257">
    <property type="entry name" value="RFX_DNA_binding"/>
    <property type="match status" value="1"/>
</dbReference>
<keyword evidence="12" id="KW-1185">Reference proteome</keyword>
<sequence length="618" mass="69426">MPSQQERECQSPERSDETDTSLVGQTQLHETLLWLNENYERAEGVCLPRCVLYTHYLDLCKKRIFTPAGAATFGKIIRQMFPKLTTRRLGTRGQSKYHYYGIGIKKSSIYYHSVYSGKGLSRFSESKVKTEGSARKFSLSSKSGTLLPDFPTAGNLVIPDDISSEKVETFLLMYQTHCQRILDTIVSSNFEEVQNFLLHFWQGMPKHMQSLLSSDVIIDVIALCDSVLYKVLTDVLIPCTIQDIPEGLSFDIRTFAKKIPVWLDSSLDQMCEKLRARKMKVLSSFVRSLRRQMSFVQLAQTARSVLLSQETVSQMTRDLAELNISGNMTHADVSQSAFSAAKTVLQEFKGLLAKQAPLEAYVEWTDSLIDRFVLQKISGSDCADLSSSFMLQWSFFTSKILRDLTLQRASSFGSLHLIHMMLTEYAFLVVESQQDQHHHAEMVDHVQKNMKQTEEICTKATVRSSGQRSSPGSTATVKLKRRKCSTSQADENSPKDGPDPQDSPDGNQRRDEEYQDCGAGSSQQITCDVREGEGSLHASIEFTETCPGPVSAPAVLSSSYAFRPFSSEREPQPPVTIHHTFTEDQSQNGCFSSAYANSYCDYYPVRASTHAHSSYDPL</sequence>
<feature type="region of interest" description="Disordered" evidence="10">
    <location>
        <begin position="1"/>
        <end position="22"/>
    </location>
</feature>
<evidence type="ECO:0000256" key="1">
    <source>
        <dbReference type="ARBA" id="ARBA00004123"/>
    </source>
</evidence>
<dbReference type="SUPFAM" id="SSF46785">
    <property type="entry name" value="Winged helix' DNA-binding domain"/>
    <property type="match status" value="1"/>
</dbReference>
<dbReference type="Pfam" id="PF25340">
    <property type="entry name" value="BCD_RFX"/>
    <property type="match status" value="1"/>
</dbReference>
<dbReference type="GO" id="GO:0005634">
    <property type="term" value="C:nucleus"/>
    <property type="evidence" value="ECO:0007669"/>
    <property type="project" value="UniProtKB-SubCell"/>
</dbReference>
<dbReference type="InterPro" id="IPR036388">
    <property type="entry name" value="WH-like_DNA-bd_sf"/>
</dbReference>
<keyword evidence="2" id="KW-0217">Developmental protein</keyword>
<dbReference type="PROSITE" id="PS51526">
    <property type="entry name" value="RFX_DBD"/>
    <property type="match status" value="1"/>
</dbReference>
<keyword evidence="6" id="KW-0804">Transcription</keyword>
<keyword evidence="3" id="KW-0221">Differentiation</keyword>
<feature type="region of interest" description="Disordered" evidence="10">
    <location>
        <begin position="460"/>
        <end position="523"/>
    </location>
</feature>
<evidence type="ECO:0000256" key="5">
    <source>
        <dbReference type="ARBA" id="ARBA00023125"/>
    </source>
</evidence>
<feature type="domain" description="RFX-type winged-helix" evidence="11">
    <location>
        <begin position="31"/>
        <end position="106"/>
    </location>
</feature>
<organism evidence="12 13">
    <name type="scientific">Acanthaster planci</name>
    <name type="common">Crown-of-thorns starfish</name>
    <dbReference type="NCBI Taxonomy" id="133434"/>
    <lineage>
        <taxon>Eukaryota</taxon>
        <taxon>Metazoa</taxon>
        <taxon>Echinodermata</taxon>
        <taxon>Eleutherozoa</taxon>
        <taxon>Asterozoa</taxon>
        <taxon>Asteroidea</taxon>
        <taxon>Valvatacea</taxon>
        <taxon>Valvatida</taxon>
        <taxon>Acanthasteridae</taxon>
        <taxon>Acanthaster</taxon>
    </lineage>
</organism>
<dbReference type="InterPro" id="IPR057321">
    <property type="entry name" value="RFX1-4/6/8-like_BCD"/>
</dbReference>
<dbReference type="AlphaFoldDB" id="A0A8B7YZ87"/>
<dbReference type="Proteomes" id="UP000694845">
    <property type="component" value="Unplaced"/>
</dbReference>
<evidence type="ECO:0000256" key="4">
    <source>
        <dbReference type="ARBA" id="ARBA00023015"/>
    </source>
</evidence>
<dbReference type="OMA" id="QQERTCE"/>
<reference evidence="13" key="1">
    <citation type="submission" date="2025-08" db="UniProtKB">
        <authorList>
            <consortium name="RefSeq"/>
        </authorList>
    </citation>
    <scope>IDENTIFICATION</scope>
</reference>
<dbReference type="PANTHER" id="PTHR12619:SF32">
    <property type="entry name" value="RFX-TYPE WINGED-HELIX DOMAIN-CONTAINING PROTEIN"/>
    <property type="match status" value="1"/>
</dbReference>
<comment type="subcellular location">
    <subcellularLocation>
        <location evidence="1">Nucleus</location>
    </subcellularLocation>
</comment>
<evidence type="ECO:0000313" key="12">
    <source>
        <dbReference type="Proteomes" id="UP000694845"/>
    </source>
</evidence>
<dbReference type="GO" id="GO:0000981">
    <property type="term" value="F:DNA-binding transcription factor activity, RNA polymerase II-specific"/>
    <property type="evidence" value="ECO:0007669"/>
    <property type="project" value="TreeGrafter"/>
</dbReference>
<keyword evidence="7" id="KW-0539">Nucleus</keyword>
<dbReference type="PANTHER" id="PTHR12619">
    <property type="entry name" value="RFX TRANSCRIPTION FACTOR FAMILY"/>
    <property type="match status" value="1"/>
</dbReference>
<evidence type="ECO:0000256" key="10">
    <source>
        <dbReference type="SAM" id="MobiDB-lite"/>
    </source>
</evidence>
<evidence type="ECO:0000256" key="8">
    <source>
        <dbReference type="ARBA" id="ARBA00072476"/>
    </source>
</evidence>
<feature type="non-terminal residue" evidence="13">
    <location>
        <position position="618"/>
    </location>
</feature>
<proteinExistence type="predicted"/>
<protein>
    <recommendedName>
        <fullName evidence="8">DNA-binding protein RFX6</fullName>
    </recommendedName>
    <alternativeName>
        <fullName evidence="9">Regulatory factor X 6</fullName>
    </alternativeName>
</protein>
<dbReference type="Gene3D" id="1.10.10.10">
    <property type="entry name" value="Winged helix-like DNA-binding domain superfamily/Winged helix DNA-binding domain"/>
    <property type="match status" value="1"/>
</dbReference>
<evidence type="ECO:0000256" key="6">
    <source>
        <dbReference type="ARBA" id="ARBA00023163"/>
    </source>
</evidence>
<dbReference type="InterPro" id="IPR036390">
    <property type="entry name" value="WH_DNA-bd_sf"/>
</dbReference>
<dbReference type="GeneID" id="110983134"/>
<name>A0A8B7YZ87_ACAPL</name>
<dbReference type="OrthoDB" id="10056949at2759"/>
<evidence type="ECO:0000313" key="13">
    <source>
        <dbReference type="RefSeq" id="XP_022097820.1"/>
    </source>
</evidence>
<keyword evidence="4" id="KW-0805">Transcription regulation</keyword>
<dbReference type="FunFam" id="1.10.10.10:FF:000211">
    <property type="entry name" value="Regulatory factor X, 6"/>
    <property type="match status" value="1"/>
</dbReference>
<evidence type="ECO:0000259" key="11">
    <source>
        <dbReference type="PROSITE" id="PS51526"/>
    </source>
</evidence>
<dbReference type="RefSeq" id="XP_022097820.1">
    <property type="nucleotide sequence ID" value="XM_022242128.1"/>
</dbReference>
<feature type="compositionally biased region" description="Polar residues" evidence="10">
    <location>
        <begin position="461"/>
        <end position="476"/>
    </location>
</feature>
<accession>A0A8B7YZ87</accession>
<feature type="compositionally biased region" description="Basic and acidic residues" evidence="10">
    <location>
        <begin position="1"/>
        <end position="17"/>
    </location>
</feature>
<evidence type="ECO:0000256" key="7">
    <source>
        <dbReference type="ARBA" id="ARBA00023242"/>
    </source>
</evidence>
<evidence type="ECO:0000256" key="3">
    <source>
        <dbReference type="ARBA" id="ARBA00022782"/>
    </source>
</evidence>
<evidence type="ECO:0000256" key="2">
    <source>
        <dbReference type="ARBA" id="ARBA00022473"/>
    </source>
</evidence>
<dbReference type="GO" id="GO:0030154">
    <property type="term" value="P:cell differentiation"/>
    <property type="evidence" value="ECO:0007669"/>
    <property type="project" value="UniProtKB-KW"/>
</dbReference>
<dbReference type="InterPro" id="IPR039779">
    <property type="entry name" value="RFX-like"/>
</dbReference>